<dbReference type="AlphaFoldDB" id="A0A3Q0RN22"/>
<evidence type="ECO:0000256" key="1">
    <source>
        <dbReference type="ARBA" id="ARBA00022729"/>
    </source>
</evidence>
<dbReference type="Proteomes" id="UP000261340">
    <property type="component" value="Unplaced"/>
</dbReference>
<dbReference type="GeneTree" id="ENSGT00940000156038"/>
<keyword evidence="2" id="KW-1015">Disulfide bond</keyword>
<feature type="domain" description="UMOD/GP2/OIT3-like D8C" evidence="3">
    <location>
        <begin position="63"/>
        <end position="149"/>
    </location>
</feature>
<evidence type="ECO:0000259" key="3">
    <source>
        <dbReference type="Pfam" id="PF23283"/>
    </source>
</evidence>
<reference evidence="4" key="2">
    <citation type="submission" date="2025-09" db="UniProtKB">
        <authorList>
            <consortium name="Ensembl"/>
        </authorList>
    </citation>
    <scope>IDENTIFICATION</scope>
</reference>
<dbReference type="Ensembl" id="ENSACIT00000011559.1">
    <property type="protein sequence ID" value="ENSACIP00000011238.1"/>
    <property type="gene ID" value="ENSACIG00000008775.1"/>
</dbReference>
<organism evidence="4 5">
    <name type="scientific">Amphilophus citrinellus</name>
    <name type="common">Midas cichlid</name>
    <name type="synonym">Cichlasoma citrinellum</name>
    <dbReference type="NCBI Taxonomy" id="61819"/>
    <lineage>
        <taxon>Eukaryota</taxon>
        <taxon>Metazoa</taxon>
        <taxon>Chordata</taxon>
        <taxon>Craniata</taxon>
        <taxon>Vertebrata</taxon>
        <taxon>Euteleostomi</taxon>
        <taxon>Actinopterygii</taxon>
        <taxon>Neopterygii</taxon>
        <taxon>Teleostei</taxon>
        <taxon>Neoteleostei</taxon>
        <taxon>Acanthomorphata</taxon>
        <taxon>Ovalentaria</taxon>
        <taxon>Cichlomorphae</taxon>
        <taxon>Cichliformes</taxon>
        <taxon>Cichlidae</taxon>
        <taxon>New World cichlids</taxon>
        <taxon>Cichlasomatinae</taxon>
        <taxon>Heroini</taxon>
        <taxon>Amphilophus</taxon>
    </lineage>
</organism>
<dbReference type="InterPro" id="IPR057774">
    <property type="entry name" value="D8C_UMOD/GP2/OIT3-like"/>
</dbReference>
<dbReference type="OMA" id="SAPMWIN"/>
<sequence length="159" mass="17866">MSPSPPAVLWAPLPSCSCCLGGTGISQSVDPCYSYTALNNDWRSTDNTNNNNCDVYANFQGWYRLFLRNSNARIPERCIDSNRCGTTLPLWMREPHPTLPGETVTRTVCTNYYGTCCWYSHTIQVKLCHGDYYVYKLGNPVYCNSAYCAGIWARAGKFA</sequence>
<dbReference type="PANTHER" id="PTHR36191">
    <property type="entry name" value="ENDO/EXONUCLEASE/PHOSPHATASE DOMAIN-CONTAINING PROTEIN-RELATED"/>
    <property type="match status" value="1"/>
</dbReference>
<keyword evidence="1" id="KW-0732">Signal</keyword>
<dbReference type="PANTHER" id="PTHR36191:SF4">
    <property type="entry name" value="VWFD DOMAIN-CONTAINING PROTEIN"/>
    <property type="match status" value="1"/>
</dbReference>
<name>A0A3Q0RN22_AMPCI</name>
<accession>A0A3Q0RN22</accession>
<evidence type="ECO:0000256" key="2">
    <source>
        <dbReference type="ARBA" id="ARBA00023157"/>
    </source>
</evidence>
<keyword evidence="5" id="KW-1185">Reference proteome</keyword>
<evidence type="ECO:0000313" key="5">
    <source>
        <dbReference type="Proteomes" id="UP000261340"/>
    </source>
</evidence>
<reference evidence="4" key="1">
    <citation type="submission" date="2025-08" db="UniProtKB">
        <authorList>
            <consortium name="Ensembl"/>
        </authorList>
    </citation>
    <scope>IDENTIFICATION</scope>
</reference>
<proteinExistence type="predicted"/>
<dbReference type="Pfam" id="PF23283">
    <property type="entry name" value="D8C_UMOD"/>
    <property type="match status" value="1"/>
</dbReference>
<protein>
    <recommendedName>
        <fullName evidence="3">UMOD/GP2/OIT3-like D8C domain-containing protein</fullName>
    </recommendedName>
</protein>
<evidence type="ECO:0000313" key="4">
    <source>
        <dbReference type="Ensembl" id="ENSACIP00000011238.1"/>
    </source>
</evidence>